<dbReference type="Proteomes" id="UP000061432">
    <property type="component" value="Chromosome"/>
</dbReference>
<dbReference type="Gene3D" id="2.40.37.20">
    <property type="entry name" value="D-serine dehydratase-like domain"/>
    <property type="match status" value="1"/>
</dbReference>
<dbReference type="InterPro" id="IPR051466">
    <property type="entry name" value="D-amino_acid_metab_enzyme"/>
</dbReference>
<evidence type="ECO:0000259" key="3">
    <source>
        <dbReference type="SMART" id="SM01119"/>
    </source>
</evidence>
<reference evidence="4 5" key="1">
    <citation type="journal article" date="2015" name="Genome Announc.">
        <title>Complete Genome Sequence of Methylobacterium aquaticum Strain 22A, Isolated from Racomitrium japonicum Moss.</title>
        <authorList>
            <person name="Tani A."/>
            <person name="Ogura Y."/>
            <person name="Hayashi T."/>
            <person name="Kimbara K."/>
        </authorList>
    </citation>
    <scope>NUCLEOTIDE SEQUENCE [LARGE SCALE GENOMIC DNA]</scope>
    <source>
        <strain evidence="4 5">MA-22A</strain>
    </source>
</reference>
<gene>
    <name evidence="4" type="ORF">Maq22A_c00935</name>
</gene>
<name>A0A0C6FA99_9HYPH</name>
<feature type="domain" description="D-serine dehydratase-like" evidence="3">
    <location>
        <begin position="274"/>
        <end position="367"/>
    </location>
</feature>
<dbReference type="Pfam" id="PF01168">
    <property type="entry name" value="Ala_racemase_N"/>
    <property type="match status" value="1"/>
</dbReference>
<dbReference type="AlphaFoldDB" id="A0A0C6FA99"/>
<dbReference type="InterPro" id="IPR001608">
    <property type="entry name" value="Ala_racemase_N"/>
</dbReference>
<evidence type="ECO:0000313" key="4">
    <source>
        <dbReference type="EMBL" id="BAQ43692.1"/>
    </source>
</evidence>
<organism evidence="4 5">
    <name type="scientific">Methylobacterium aquaticum</name>
    <dbReference type="NCBI Taxonomy" id="270351"/>
    <lineage>
        <taxon>Bacteria</taxon>
        <taxon>Pseudomonadati</taxon>
        <taxon>Pseudomonadota</taxon>
        <taxon>Alphaproteobacteria</taxon>
        <taxon>Hyphomicrobiales</taxon>
        <taxon>Methylobacteriaceae</taxon>
        <taxon>Methylobacterium</taxon>
    </lineage>
</organism>
<protein>
    <submittedName>
        <fullName evidence="4">Alanine racemase</fullName>
    </submittedName>
</protein>
<dbReference type="InterPro" id="IPR029066">
    <property type="entry name" value="PLP-binding_barrel"/>
</dbReference>
<proteinExistence type="inferred from homology"/>
<dbReference type="STRING" id="270351.Maq22A_c00935"/>
<dbReference type="PATRIC" id="fig|270351.10.peg.181"/>
<dbReference type="InterPro" id="IPR026956">
    <property type="entry name" value="D-ser_dehydrat-like_dom"/>
</dbReference>
<evidence type="ECO:0000313" key="5">
    <source>
        <dbReference type="Proteomes" id="UP000061432"/>
    </source>
</evidence>
<dbReference type="PANTHER" id="PTHR28004">
    <property type="entry name" value="ZGC:162816-RELATED"/>
    <property type="match status" value="1"/>
</dbReference>
<dbReference type="EMBL" id="AP014704">
    <property type="protein sequence ID" value="BAQ43692.1"/>
    <property type="molecule type" value="Genomic_DNA"/>
</dbReference>
<keyword evidence="2" id="KW-0456">Lyase</keyword>
<dbReference type="SMART" id="SM01119">
    <property type="entry name" value="D-ser_dehydrat"/>
    <property type="match status" value="1"/>
</dbReference>
<accession>A0A0C6FA99</accession>
<dbReference type="GO" id="GO:0036088">
    <property type="term" value="P:D-serine catabolic process"/>
    <property type="evidence" value="ECO:0007669"/>
    <property type="project" value="TreeGrafter"/>
</dbReference>
<dbReference type="SUPFAM" id="SSF51419">
    <property type="entry name" value="PLP-binding barrel"/>
    <property type="match status" value="1"/>
</dbReference>
<evidence type="ECO:0000256" key="2">
    <source>
        <dbReference type="ARBA" id="ARBA00023239"/>
    </source>
</evidence>
<dbReference type="InterPro" id="IPR042208">
    <property type="entry name" value="D-ser_dehydrat-like_sf"/>
</dbReference>
<comment type="similarity">
    <text evidence="1">Belongs to the DSD1 family.</text>
</comment>
<reference evidence="5" key="2">
    <citation type="submission" date="2015-01" db="EMBL/GenBank/DDBJ databases">
        <title>Complete genome sequence of Methylobacterium aquaticum strain 22A.</title>
        <authorList>
            <person name="Tani A."/>
            <person name="Ogura Y."/>
            <person name="Hayashi T."/>
        </authorList>
    </citation>
    <scope>NUCLEOTIDE SEQUENCE [LARGE SCALE GENOMIC DNA]</scope>
    <source>
        <strain evidence="5">MA-22A</strain>
    </source>
</reference>
<dbReference type="GO" id="GO:0008721">
    <property type="term" value="F:D-serine ammonia-lyase activity"/>
    <property type="evidence" value="ECO:0007669"/>
    <property type="project" value="TreeGrafter"/>
</dbReference>
<dbReference type="PANTHER" id="PTHR28004:SF2">
    <property type="entry name" value="D-SERINE DEHYDRATASE"/>
    <property type="match status" value="1"/>
</dbReference>
<dbReference type="KEGG" id="maqu:Maq22A_c00935"/>
<dbReference type="Pfam" id="PF14031">
    <property type="entry name" value="D-ser_dehydrat"/>
    <property type="match status" value="1"/>
</dbReference>
<sequence length="385" mass="39559">MGGEARPETDEAGGARSGDRAMIPLSLREEIARRYGTPAVVVDLDRVERNIARLQAACDAAGLANRPHIKTHKSPVLARMQIAAGARGITCQKLGEAEVMAAAGIDDILVSYNLVGPHAVGRLGRLLRESPVRLTVAADNPVTVAGLEEAARAGGRTLDVVVECDTGRKRAGVETPGEAVALARDIAARPGLAFAGLLLYPPAGAAAGAQAFLDEAKAGLAAHGLEARIVSTGGTPNLPELGEIRGATEHRAGTVIFNDRMMMEAGVAGLEECALAVLARVVSRAGPERGILDAGSKTLTSDTGGGLDGFGLLPDHPGARIHAFAEEHGFLDLSACTDRPPVGTLVEVVPNHVCVVVNMVDTLVTVRGGAIVGTLPVAARGLITS</sequence>
<evidence type="ECO:0000256" key="1">
    <source>
        <dbReference type="ARBA" id="ARBA00005323"/>
    </source>
</evidence>
<dbReference type="Gene3D" id="3.20.20.10">
    <property type="entry name" value="Alanine racemase"/>
    <property type="match status" value="1"/>
</dbReference>